<evidence type="ECO:0000256" key="3">
    <source>
        <dbReference type="ARBA" id="ARBA00022676"/>
    </source>
</evidence>
<keyword evidence="6 8" id="KW-1133">Transmembrane helix</keyword>
<dbReference type="Pfam" id="PF13231">
    <property type="entry name" value="PMT_2"/>
    <property type="match status" value="1"/>
</dbReference>
<dbReference type="PANTHER" id="PTHR33908">
    <property type="entry name" value="MANNOSYLTRANSFERASE YKCB-RELATED"/>
    <property type="match status" value="1"/>
</dbReference>
<dbReference type="AlphaFoldDB" id="A0A6N9NHB9"/>
<feature type="transmembrane region" description="Helical" evidence="8">
    <location>
        <begin position="147"/>
        <end position="165"/>
    </location>
</feature>
<organism evidence="10 11">
    <name type="scientific">Acidiluteibacter ferrifornacis</name>
    <dbReference type="NCBI Taxonomy" id="2692424"/>
    <lineage>
        <taxon>Bacteria</taxon>
        <taxon>Pseudomonadati</taxon>
        <taxon>Bacteroidota</taxon>
        <taxon>Flavobacteriia</taxon>
        <taxon>Flavobacteriales</taxon>
        <taxon>Cryomorphaceae</taxon>
        <taxon>Acidiluteibacter</taxon>
    </lineage>
</organism>
<keyword evidence="7 8" id="KW-0472">Membrane</keyword>
<keyword evidence="4" id="KW-0808">Transferase</keyword>
<feature type="transmembrane region" description="Helical" evidence="8">
    <location>
        <begin position="312"/>
        <end position="334"/>
    </location>
</feature>
<feature type="transmembrane region" description="Helical" evidence="8">
    <location>
        <begin position="340"/>
        <end position="357"/>
    </location>
</feature>
<evidence type="ECO:0000256" key="7">
    <source>
        <dbReference type="ARBA" id="ARBA00023136"/>
    </source>
</evidence>
<evidence type="ECO:0000256" key="8">
    <source>
        <dbReference type="SAM" id="Phobius"/>
    </source>
</evidence>
<dbReference type="InterPro" id="IPR038731">
    <property type="entry name" value="RgtA/B/C-like"/>
</dbReference>
<feature type="transmembrane region" description="Helical" evidence="8">
    <location>
        <begin position="73"/>
        <end position="91"/>
    </location>
</feature>
<feature type="transmembrane region" description="Helical" evidence="8">
    <location>
        <begin position="225"/>
        <end position="242"/>
    </location>
</feature>
<reference evidence="10 11" key="1">
    <citation type="submission" date="2019-12" db="EMBL/GenBank/DDBJ databases">
        <authorList>
            <person name="Zhao J."/>
        </authorList>
    </citation>
    <scope>NUCLEOTIDE SEQUENCE [LARGE SCALE GENOMIC DNA]</scope>
    <source>
        <strain evidence="10 11">S-15</strain>
    </source>
</reference>
<keyword evidence="5 8" id="KW-0812">Transmembrane</keyword>
<feature type="transmembrane region" description="Helical" evidence="8">
    <location>
        <begin position="288"/>
        <end position="305"/>
    </location>
</feature>
<accession>A0A6N9NHB9</accession>
<dbReference type="PANTHER" id="PTHR33908:SF11">
    <property type="entry name" value="MEMBRANE PROTEIN"/>
    <property type="match status" value="1"/>
</dbReference>
<evidence type="ECO:0000259" key="9">
    <source>
        <dbReference type="Pfam" id="PF13231"/>
    </source>
</evidence>
<dbReference type="GO" id="GO:0009103">
    <property type="term" value="P:lipopolysaccharide biosynthetic process"/>
    <property type="evidence" value="ECO:0007669"/>
    <property type="project" value="UniProtKB-ARBA"/>
</dbReference>
<dbReference type="GO" id="GO:0005886">
    <property type="term" value="C:plasma membrane"/>
    <property type="evidence" value="ECO:0007669"/>
    <property type="project" value="UniProtKB-SubCell"/>
</dbReference>
<evidence type="ECO:0000256" key="5">
    <source>
        <dbReference type="ARBA" id="ARBA00022692"/>
    </source>
</evidence>
<evidence type="ECO:0000313" key="11">
    <source>
        <dbReference type="Proteomes" id="UP000470771"/>
    </source>
</evidence>
<sequence length="503" mass="58524">MHLRKFLADILFVAFLIAASFFYGYFSIIDRPPEGIHVWRQADGASLAYNYYSDGNSLLEPQMNNQMENRGKAAGEFPIMYYFVAVCYHIFGFDYSVYRIIWLLTTYIGLFFLYRLSSKILKSSLYGAFASAFLFTSPVYVVYSISFISDSIALSISFIGLYFIYQYSQRKSIKNVVWSIVFIAMAGLLKITTIIPTLALLGTLMISNVLSFYKKERNYLLKLEGIVGFFFVFAILFVWYQYASWYNLENETDYFFLRTAPIWSASTELIHEVKQALMVWKDTYLYQYGRYFILVLMGLVIVPVYHQKISSLYYNFYLLNLIGIASFFLLFYIQFMYHDYYAIALMIIIPLTIVMFIKKYSWLIERNIVTTTLFSGTLAVFLVLSVIHTSKNVNSRFNPDTEWLTNLYQMESQLMEHGIMEDDLIVAPDDSSPNVVLNALKRKGWSAINAVDQENVLNSKIKLGAKYMVVVDTNFYTNPIIDPYRRNLVFTHKGIKIYKLTND</sequence>
<evidence type="ECO:0000256" key="4">
    <source>
        <dbReference type="ARBA" id="ARBA00022679"/>
    </source>
</evidence>
<protein>
    <recommendedName>
        <fullName evidence="9">Glycosyltransferase RgtA/B/C/D-like domain-containing protein</fullName>
    </recommendedName>
</protein>
<keyword evidence="3" id="KW-0328">Glycosyltransferase</keyword>
<evidence type="ECO:0000256" key="1">
    <source>
        <dbReference type="ARBA" id="ARBA00004651"/>
    </source>
</evidence>
<evidence type="ECO:0000256" key="6">
    <source>
        <dbReference type="ARBA" id="ARBA00022989"/>
    </source>
</evidence>
<dbReference type="RefSeq" id="WP_160631544.1">
    <property type="nucleotide sequence ID" value="NZ_WWNE01000003.1"/>
</dbReference>
<dbReference type="Proteomes" id="UP000470771">
    <property type="component" value="Unassembled WGS sequence"/>
</dbReference>
<dbReference type="EMBL" id="WWNE01000003">
    <property type="protein sequence ID" value="NBG64931.1"/>
    <property type="molecule type" value="Genomic_DNA"/>
</dbReference>
<proteinExistence type="predicted"/>
<comment type="caution">
    <text evidence="10">The sequence shown here is derived from an EMBL/GenBank/DDBJ whole genome shotgun (WGS) entry which is preliminary data.</text>
</comment>
<feature type="domain" description="Glycosyltransferase RgtA/B/C/D-like" evidence="9">
    <location>
        <begin position="78"/>
        <end position="239"/>
    </location>
</feature>
<feature type="transmembrane region" description="Helical" evidence="8">
    <location>
        <begin position="369"/>
        <end position="387"/>
    </location>
</feature>
<keyword evidence="2" id="KW-1003">Cell membrane</keyword>
<dbReference type="GO" id="GO:0016763">
    <property type="term" value="F:pentosyltransferase activity"/>
    <property type="evidence" value="ECO:0007669"/>
    <property type="project" value="TreeGrafter"/>
</dbReference>
<gene>
    <name evidence="10" type="ORF">GQN54_02300</name>
</gene>
<evidence type="ECO:0000256" key="2">
    <source>
        <dbReference type="ARBA" id="ARBA00022475"/>
    </source>
</evidence>
<dbReference type="InterPro" id="IPR050297">
    <property type="entry name" value="LipidA_mod_glycosyltrf_83"/>
</dbReference>
<comment type="subcellular location">
    <subcellularLocation>
        <location evidence="1">Cell membrane</location>
        <topology evidence="1">Multi-pass membrane protein</topology>
    </subcellularLocation>
</comment>
<feature type="transmembrane region" description="Helical" evidence="8">
    <location>
        <begin position="123"/>
        <end position="141"/>
    </location>
</feature>
<feature type="transmembrane region" description="Helical" evidence="8">
    <location>
        <begin position="195"/>
        <end position="213"/>
    </location>
</feature>
<evidence type="ECO:0000313" key="10">
    <source>
        <dbReference type="EMBL" id="NBG64931.1"/>
    </source>
</evidence>
<name>A0A6N9NHB9_9FLAO</name>
<feature type="transmembrane region" description="Helical" evidence="8">
    <location>
        <begin position="97"/>
        <end position="116"/>
    </location>
</feature>
<feature type="transmembrane region" description="Helical" evidence="8">
    <location>
        <begin position="6"/>
        <end position="26"/>
    </location>
</feature>
<keyword evidence="11" id="KW-1185">Reference proteome</keyword>